<reference evidence="6" key="1">
    <citation type="journal article" date="2013" name="Genome Announc.">
        <title>Draft genome sequence of the ascomycete Phaeoacremonium aleophilum strain UCR-PA7, a causal agent of the esca disease complex in grapevines.</title>
        <authorList>
            <person name="Blanco-Ulate B."/>
            <person name="Rolshausen P."/>
            <person name="Cantu D."/>
        </authorList>
    </citation>
    <scope>NUCLEOTIDE SEQUENCE [LARGE SCALE GENOMIC DNA]</scope>
    <source>
        <strain evidence="6">UCR-PA7</strain>
    </source>
</reference>
<dbReference type="InterPro" id="IPR051865">
    <property type="entry name" value="WD-repeat_CDT2_adapter"/>
</dbReference>
<sequence>MSNPVSYTAPPDSHTSWRHFGISSMSLSTDGARLYALCKDNTVYAYSTAHLVLGHAPELASKTEPPRRKYATAQEGLGPMYGFRHPLFHATSFYIKSALRPMRNGQSELLAVGSSDGGAVVFPTDERYFQDDFASGRQYIPTVSEATFGASHATRSSAAAGGRPGLFRTNSMTNLSARLVDTIPIVRNGTPLIRGHDKEVGALTWTRDGKLVTVGDDYMIRCWGEDRSQAADLRTGGETEGRRWGCGWADVGDDFDEDEW</sequence>
<gene>
    <name evidence="5" type="ORF">UCRPA7_5290</name>
</gene>
<dbReference type="GO" id="GO:0030674">
    <property type="term" value="F:protein-macromolecule adaptor activity"/>
    <property type="evidence" value="ECO:0007669"/>
    <property type="project" value="TreeGrafter"/>
</dbReference>
<dbReference type="PROSITE" id="PS50082">
    <property type="entry name" value="WD_REPEATS_2"/>
    <property type="match status" value="1"/>
</dbReference>
<dbReference type="AlphaFoldDB" id="R8BIV7"/>
<comment type="similarity">
    <text evidence="2">Belongs to the WD repeat cdt2 family.</text>
</comment>
<keyword evidence="1" id="KW-0833">Ubl conjugation pathway</keyword>
<proteinExistence type="inferred from homology"/>
<protein>
    <submittedName>
        <fullName evidence="5">Putative wd domain protein</fullName>
    </submittedName>
</protein>
<dbReference type="PANTHER" id="PTHR22852:SF0">
    <property type="entry name" value="DENTICLELESS PROTEIN HOMOLOG"/>
    <property type="match status" value="1"/>
</dbReference>
<dbReference type="Pfam" id="PF00400">
    <property type="entry name" value="WD40"/>
    <property type="match status" value="1"/>
</dbReference>
<evidence type="ECO:0000256" key="1">
    <source>
        <dbReference type="ARBA" id="ARBA00022786"/>
    </source>
</evidence>
<dbReference type="GO" id="GO:0043161">
    <property type="term" value="P:proteasome-mediated ubiquitin-dependent protein catabolic process"/>
    <property type="evidence" value="ECO:0007669"/>
    <property type="project" value="TreeGrafter"/>
</dbReference>
<dbReference type="eggNOG" id="KOG0321">
    <property type="taxonomic scope" value="Eukaryota"/>
</dbReference>
<comment type="pathway">
    <text evidence="3">Protein modification.</text>
</comment>
<dbReference type="SUPFAM" id="SSF50998">
    <property type="entry name" value="Quinoprotein alcohol dehydrogenase-like"/>
    <property type="match status" value="1"/>
</dbReference>
<evidence type="ECO:0000256" key="4">
    <source>
        <dbReference type="PROSITE-ProRule" id="PRU00221"/>
    </source>
</evidence>
<dbReference type="EMBL" id="KB933177">
    <property type="protein sequence ID" value="EON99177.1"/>
    <property type="molecule type" value="Genomic_DNA"/>
</dbReference>
<accession>R8BIV7</accession>
<evidence type="ECO:0000256" key="3">
    <source>
        <dbReference type="ARBA" id="ARBA00043952"/>
    </source>
</evidence>
<dbReference type="InterPro" id="IPR015943">
    <property type="entry name" value="WD40/YVTN_repeat-like_dom_sf"/>
</dbReference>
<evidence type="ECO:0000313" key="5">
    <source>
        <dbReference type="EMBL" id="EON99177.1"/>
    </source>
</evidence>
<evidence type="ECO:0000313" key="6">
    <source>
        <dbReference type="Proteomes" id="UP000014074"/>
    </source>
</evidence>
<dbReference type="GeneID" id="19325829"/>
<dbReference type="InterPro" id="IPR001680">
    <property type="entry name" value="WD40_rpt"/>
</dbReference>
<dbReference type="HOGENOM" id="CLU_093579_0_0_1"/>
<keyword evidence="6" id="KW-1185">Reference proteome</keyword>
<dbReference type="GO" id="GO:0005634">
    <property type="term" value="C:nucleus"/>
    <property type="evidence" value="ECO:0007669"/>
    <property type="project" value="TreeGrafter"/>
</dbReference>
<dbReference type="KEGG" id="tmn:UCRPA7_5290"/>
<feature type="repeat" description="WD" evidence="4">
    <location>
        <begin position="193"/>
        <end position="223"/>
    </location>
</feature>
<dbReference type="InterPro" id="IPR011047">
    <property type="entry name" value="Quinoprotein_ADH-like_sf"/>
</dbReference>
<dbReference type="OrthoDB" id="2096344at2759"/>
<dbReference type="Gene3D" id="2.130.10.10">
    <property type="entry name" value="YVTN repeat-like/Quinoprotein amine dehydrogenase"/>
    <property type="match status" value="1"/>
</dbReference>
<dbReference type="PANTHER" id="PTHR22852">
    <property type="entry name" value="LETHAL 2 DENTICLELESS PROTEIN RETINOIC ACID-REGULATED NUCLEAR MATRIX-ASSOCIATED PROTEIN"/>
    <property type="match status" value="1"/>
</dbReference>
<keyword evidence="4" id="KW-0853">WD repeat</keyword>
<dbReference type="RefSeq" id="XP_007916028.1">
    <property type="nucleotide sequence ID" value="XM_007917837.1"/>
</dbReference>
<organism evidence="5 6">
    <name type="scientific">Phaeoacremonium minimum (strain UCR-PA7)</name>
    <name type="common">Esca disease fungus</name>
    <name type="synonym">Togninia minima</name>
    <dbReference type="NCBI Taxonomy" id="1286976"/>
    <lineage>
        <taxon>Eukaryota</taxon>
        <taxon>Fungi</taxon>
        <taxon>Dikarya</taxon>
        <taxon>Ascomycota</taxon>
        <taxon>Pezizomycotina</taxon>
        <taxon>Sordariomycetes</taxon>
        <taxon>Sordariomycetidae</taxon>
        <taxon>Togniniales</taxon>
        <taxon>Togniniaceae</taxon>
        <taxon>Phaeoacremonium</taxon>
    </lineage>
</organism>
<name>R8BIV7_PHAM7</name>
<dbReference type="SMART" id="SM00320">
    <property type="entry name" value="WD40"/>
    <property type="match status" value="2"/>
</dbReference>
<dbReference type="Proteomes" id="UP000014074">
    <property type="component" value="Unassembled WGS sequence"/>
</dbReference>
<evidence type="ECO:0000256" key="2">
    <source>
        <dbReference type="ARBA" id="ARBA00038344"/>
    </source>
</evidence>